<proteinExistence type="predicted"/>
<sequence length="92" mass="10795">MFEIKETEDMSDLEYIAEFMGTYPEQAALISQDQFPVFYQHPKLVLKHFRAAIQFMINLQIPEKVIEHEFEYHLNNACKEVANLIANDSQNS</sequence>
<gene>
    <name evidence="1" type="ORF">VBApiPXC38_92</name>
</gene>
<reference evidence="1 2" key="1">
    <citation type="submission" date="2019-09" db="EMBL/GenBank/DDBJ databases">
        <title>The characteristics and genome analysis of VB_ApiP_XC38, a novel N4-like phage Infecting Acinetobacter pittii.</title>
        <authorList>
            <person name="Cheng M."/>
        </authorList>
    </citation>
    <scope>NUCLEOTIDE SEQUENCE [LARGE SCALE GENOMIC DNA]</scope>
</reference>
<dbReference type="EMBL" id="MN508356">
    <property type="protein sequence ID" value="QFR59779.1"/>
    <property type="molecule type" value="Genomic_DNA"/>
</dbReference>
<evidence type="ECO:0000313" key="2">
    <source>
        <dbReference type="Proteomes" id="UP000326537"/>
    </source>
</evidence>
<name>A0A5P8PR79_9CAUD</name>
<evidence type="ECO:0000313" key="1">
    <source>
        <dbReference type="EMBL" id="QFR59779.1"/>
    </source>
</evidence>
<protein>
    <submittedName>
        <fullName evidence="1">Uncharacterized protein</fullName>
    </submittedName>
</protein>
<dbReference type="Proteomes" id="UP000326537">
    <property type="component" value="Segment"/>
</dbReference>
<organism evidence="1 2">
    <name type="scientific">Acinetobacter phage VB_ApiP_XC38</name>
    <dbReference type="NCBI Taxonomy" id="2655002"/>
    <lineage>
        <taxon>Viruses</taxon>
        <taxon>Duplodnaviria</taxon>
        <taxon>Heunggongvirae</taxon>
        <taxon>Uroviricota</taxon>
        <taxon>Caudoviricetes</taxon>
        <taxon>Schitoviridae</taxon>
        <taxon>Exceevirus</taxon>
        <taxon>Exceevirus Xc38</taxon>
    </lineage>
</organism>
<keyword evidence="2" id="KW-1185">Reference proteome</keyword>
<accession>A0A5P8PR79</accession>